<proteinExistence type="predicted"/>
<organism evidence="1 2">
    <name type="scientific">Plectus sambesii</name>
    <dbReference type="NCBI Taxonomy" id="2011161"/>
    <lineage>
        <taxon>Eukaryota</taxon>
        <taxon>Metazoa</taxon>
        <taxon>Ecdysozoa</taxon>
        <taxon>Nematoda</taxon>
        <taxon>Chromadorea</taxon>
        <taxon>Plectida</taxon>
        <taxon>Plectina</taxon>
        <taxon>Plectoidea</taxon>
        <taxon>Plectidae</taxon>
        <taxon>Plectus</taxon>
    </lineage>
</organism>
<dbReference type="Proteomes" id="UP000887566">
    <property type="component" value="Unplaced"/>
</dbReference>
<sequence>MTVVYFWDLGNVQVPSRTTADVVIMKLVERYGRGRFFVVGDEDMYEDTVSQLKKFQDVTFYGTTGKQRAEELLIYEMNRKRLYCKTLQTVVLLSGEYRFASPIFRMPNQVTTAVIHRAGHINDILRKAVDETETIENLCDLHTITVKPSKSRWYTCEIL</sequence>
<accession>A0A914X172</accession>
<dbReference type="WBParaSite" id="PSAMB.scaffold6019size10368.g27795.t1">
    <property type="protein sequence ID" value="PSAMB.scaffold6019size10368.g27795.t1"/>
    <property type="gene ID" value="PSAMB.scaffold6019size10368.g27795"/>
</dbReference>
<protein>
    <submittedName>
        <fullName evidence="2">NYN domain-containing protein</fullName>
    </submittedName>
</protein>
<evidence type="ECO:0000313" key="2">
    <source>
        <dbReference type="WBParaSite" id="PSAMB.scaffold6019size10368.g27795.t1"/>
    </source>
</evidence>
<name>A0A914X172_9BILA</name>
<keyword evidence="1" id="KW-1185">Reference proteome</keyword>
<dbReference type="AlphaFoldDB" id="A0A914X172"/>
<reference evidence="2" key="1">
    <citation type="submission" date="2022-11" db="UniProtKB">
        <authorList>
            <consortium name="WormBaseParasite"/>
        </authorList>
    </citation>
    <scope>IDENTIFICATION</scope>
</reference>
<evidence type="ECO:0000313" key="1">
    <source>
        <dbReference type="Proteomes" id="UP000887566"/>
    </source>
</evidence>